<name>M0DQQ7_9EURY</name>
<evidence type="ECO:0000313" key="4">
    <source>
        <dbReference type="Proteomes" id="UP000011523"/>
    </source>
</evidence>
<feature type="transmembrane region" description="Helical" evidence="2">
    <location>
        <begin position="130"/>
        <end position="147"/>
    </location>
</feature>
<feature type="transmembrane region" description="Helical" evidence="2">
    <location>
        <begin position="65"/>
        <end position="83"/>
    </location>
</feature>
<gene>
    <name evidence="3" type="ORF">C472_10819</name>
</gene>
<dbReference type="EMBL" id="AOJD01000054">
    <property type="protein sequence ID" value="ELZ36479.1"/>
    <property type="molecule type" value="Genomic_DNA"/>
</dbReference>
<keyword evidence="2" id="KW-1133">Transmembrane helix</keyword>
<sequence>MSLHEAEKRRSRRDDATNRDPDRSDPDDAADDGPARPTGVPLVAALAFLSGLTDLLTAVAFTLDALLLLAVPIGAIGAAKWLAAVELVRFRAHGLGLAVLFFGFGAAVSAAELLFAVGTGGGLRSPIGELALDVAVIGYLFAVADAFD</sequence>
<keyword evidence="2" id="KW-0812">Transmembrane</keyword>
<evidence type="ECO:0000256" key="1">
    <source>
        <dbReference type="SAM" id="MobiDB-lite"/>
    </source>
</evidence>
<keyword evidence="2" id="KW-0472">Membrane</keyword>
<proteinExistence type="predicted"/>
<evidence type="ECO:0000313" key="3">
    <source>
        <dbReference type="EMBL" id="ELZ36479.1"/>
    </source>
</evidence>
<accession>M0DQQ7</accession>
<keyword evidence="4" id="KW-1185">Reference proteome</keyword>
<protein>
    <submittedName>
        <fullName evidence="3">Uncharacterized protein</fullName>
    </submittedName>
</protein>
<dbReference type="OrthoDB" id="379653at2157"/>
<dbReference type="RefSeq" id="WP_006629821.1">
    <property type="nucleotide sequence ID" value="NZ_AOJD01000054.1"/>
</dbReference>
<feature type="transmembrane region" description="Helical" evidence="2">
    <location>
        <begin position="95"/>
        <end position="118"/>
    </location>
</feature>
<reference evidence="3 4" key="1">
    <citation type="journal article" date="2014" name="PLoS Genet.">
        <title>Phylogenetically driven sequencing of extremely halophilic archaea reveals strategies for static and dynamic osmo-response.</title>
        <authorList>
            <person name="Becker E.A."/>
            <person name="Seitzer P.M."/>
            <person name="Tritt A."/>
            <person name="Larsen D."/>
            <person name="Krusor M."/>
            <person name="Yao A.I."/>
            <person name="Wu D."/>
            <person name="Madern D."/>
            <person name="Eisen J.A."/>
            <person name="Darling A.E."/>
            <person name="Facciotti M.T."/>
        </authorList>
    </citation>
    <scope>NUCLEOTIDE SEQUENCE [LARGE SCALE GENOMIC DNA]</scope>
    <source>
        <strain evidence="3 4">DSM 14210</strain>
    </source>
</reference>
<evidence type="ECO:0000256" key="2">
    <source>
        <dbReference type="SAM" id="Phobius"/>
    </source>
</evidence>
<feature type="compositionally biased region" description="Basic and acidic residues" evidence="1">
    <location>
        <begin position="1"/>
        <end position="26"/>
    </location>
</feature>
<comment type="caution">
    <text evidence="3">The sequence shown here is derived from an EMBL/GenBank/DDBJ whole genome shotgun (WGS) entry which is preliminary data.</text>
</comment>
<dbReference type="Proteomes" id="UP000011523">
    <property type="component" value="Unassembled WGS sequence"/>
</dbReference>
<feature type="region of interest" description="Disordered" evidence="1">
    <location>
        <begin position="1"/>
        <end position="35"/>
    </location>
</feature>
<feature type="transmembrane region" description="Helical" evidence="2">
    <location>
        <begin position="40"/>
        <end position="59"/>
    </location>
</feature>
<dbReference type="PATRIC" id="fig|1227485.3.peg.2114"/>
<organism evidence="3 4">
    <name type="scientific">Halorubrum tebenquichense DSM 14210</name>
    <dbReference type="NCBI Taxonomy" id="1227485"/>
    <lineage>
        <taxon>Archaea</taxon>
        <taxon>Methanobacteriati</taxon>
        <taxon>Methanobacteriota</taxon>
        <taxon>Stenosarchaea group</taxon>
        <taxon>Halobacteria</taxon>
        <taxon>Halobacteriales</taxon>
        <taxon>Haloferacaceae</taxon>
        <taxon>Halorubrum</taxon>
    </lineage>
</organism>
<dbReference type="AlphaFoldDB" id="M0DQQ7"/>